<feature type="region of interest" description="Disordered" evidence="6">
    <location>
        <begin position="529"/>
        <end position="564"/>
    </location>
</feature>
<comment type="subcellular location">
    <subcellularLocation>
        <location evidence="1">Nucleus</location>
    </subcellularLocation>
</comment>
<name>A0A5B6Z1E6_DAVIN</name>
<proteinExistence type="predicted"/>
<dbReference type="InterPro" id="IPR044295">
    <property type="entry name" value="BIM1/2/3"/>
</dbReference>
<dbReference type="GO" id="GO:0003677">
    <property type="term" value="F:DNA binding"/>
    <property type="evidence" value="ECO:0007669"/>
    <property type="project" value="UniProtKB-KW"/>
</dbReference>
<dbReference type="EMBL" id="GHES01007306">
    <property type="protein sequence ID" value="MPA37865.1"/>
    <property type="molecule type" value="Transcribed_RNA"/>
</dbReference>
<feature type="compositionally biased region" description="Basic and acidic residues" evidence="6">
    <location>
        <begin position="153"/>
        <end position="164"/>
    </location>
</feature>
<evidence type="ECO:0000259" key="7">
    <source>
        <dbReference type="PROSITE" id="PS50888"/>
    </source>
</evidence>
<organism evidence="8">
    <name type="scientific">Davidia involucrata</name>
    <name type="common">Dove tree</name>
    <dbReference type="NCBI Taxonomy" id="16924"/>
    <lineage>
        <taxon>Eukaryota</taxon>
        <taxon>Viridiplantae</taxon>
        <taxon>Streptophyta</taxon>
        <taxon>Embryophyta</taxon>
        <taxon>Tracheophyta</taxon>
        <taxon>Spermatophyta</taxon>
        <taxon>Magnoliopsida</taxon>
        <taxon>eudicotyledons</taxon>
        <taxon>Gunneridae</taxon>
        <taxon>Pentapetalae</taxon>
        <taxon>asterids</taxon>
        <taxon>Cornales</taxon>
        <taxon>Nyssaceae</taxon>
        <taxon>Davidia</taxon>
    </lineage>
</organism>
<dbReference type="SUPFAM" id="SSF47459">
    <property type="entry name" value="HLH, helix-loop-helix DNA-binding domain"/>
    <property type="match status" value="1"/>
</dbReference>
<evidence type="ECO:0000256" key="4">
    <source>
        <dbReference type="ARBA" id="ARBA00023163"/>
    </source>
</evidence>
<dbReference type="InterPro" id="IPR011598">
    <property type="entry name" value="bHLH_dom"/>
</dbReference>
<evidence type="ECO:0000256" key="6">
    <source>
        <dbReference type="SAM" id="MobiDB-lite"/>
    </source>
</evidence>
<dbReference type="GO" id="GO:0005634">
    <property type="term" value="C:nucleus"/>
    <property type="evidence" value="ECO:0007669"/>
    <property type="project" value="UniProtKB-SubCell"/>
</dbReference>
<dbReference type="PANTHER" id="PTHR46412:SF3">
    <property type="entry name" value="TRANSCRIPTION FACTOR BIM1"/>
    <property type="match status" value="1"/>
</dbReference>
<keyword evidence="4" id="KW-0804">Transcription</keyword>
<feature type="compositionally biased region" description="Pro residues" evidence="6">
    <location>
        <begin position="69"/>
        <end position="78"/>
    </location>
</feature>
<keyword evidence="2" id="KW-0805">Transcription regulation</keyword>
<evidence type="ECO:0000256" key="5">
    <source>
        <dbReference type="ARBA" id="ARBA00023242"/>
    </source>
</evidence>
<gene>
    <name evidence="8" type="ORF">Din_007306</name>
</gene>
<keyword evidence="3" id="KW-0238">DNA-binding</keyword>
<dbReference type="InterPro" id="IPR036638">
    <property type="entry name" value="HLH_DNA-bd_sf"/>
</dbReference>
<dbReference type="PANTHER" id="PTHR46412">
    <property type="entry name" value="BES1-INTERACTING MYC-LIKE PROTEIN"/>
    <property type="match status" value="1"/>
</dbReference>
<dbReference type="GO" id="GO:0046983">
    <property type="term" value="F:protein dimerization activity"/>
    <property type="evidence" value="ECO:0007669"/>
    <property type="project" value="InterPro"/>
</dbReference>
<accession>A0A5B6Z1E6</accession>
<evidence type="ECO:0000313" key="8">
    <source>
        <dbReference type="EMBL" id="MPA37865.1"/>
    </source>
</evidence>
<dbReference type="GO" id="GO:0006351">
    <property type="term" value="P:DNA-templated transcription"/>
    <property type="evidence" value="ECO:0007669"/>
    <property type="project" value="InterPro"/>
</dbReference>
<dbReference type="SMART" id="SM00353">
    <property type="entry name" value="HLH"/>
    <property type="match status" value="1"/>
</dbReference>
<feature type="region of interest" description="Disordered" evidence="6">
    <location>
        <begin position="45"/>
        <end position="79"/>
    </location>
</feature>
<feature type="compositionally biased region" description="Low complexity" evidence="6">
    <location>
        <begin position="172"/>
        <end position="207"/>
    </location>
</feature>
<protein>
    <submittedName>
        <fullName evidence="8">Putative transcription factor BIM1 isoform X1</fullName>
    </submittedName>
</protein>
<sequence>MELPQSRPFGTEGMKPTHNFLSLYSPVQQDPRPSQGSYLKTHDFLQPLERVGKNSAKEENTIEKTTLEKPPPPAPPPSVQLLPGGIGTYSISHVSYFNQRVPKPEEGSIFTVAQTSSSDRNDENSNCSSYTGSGFTLWEETVVKKGKTGKENIAADRHVGRDAGVKIGGQWTTSERPSQSSSSNHRNSTTFSSLSSSQPSSVQKNQSLIDIIKSAKGTREEEDDDDEEFALKKEPYSHYKGNLTVKVDGKNTDQKANTPRSKHSATEQRRRSKINDRFQMLRELIPHSDQKRDKASFLLEVVEYIQFLQEKVHKYEGSYQGWNHDPAKLMAWRNNHRPAEGFLDQSRGLSSGSGPALMFAAKLEENNIGVSPTIPGNVQNHVESDTSTATTFKAMDHHPGLTNKGVPLPVPLQPNIFTPGGSNGAVAPLAPRLASDAENTLSQPQSQLWQSSSCTTDSVVASDKMKEQELTIESGTISISSVYSQGLLTTLTQALHSSGIDLSQATISVKIDLGKRANSRLSAPTSVIKDDEVPSNNQAMARSRIARSGEESDQALKRLKTGKS</sequence>
<evidence type="ECO:0000256" key="2">
    <source>
        <dbReference type="ARBA" id="ARBA00023015"/>
    </source>
</evidence>
<keyword evidence="5" id="KW-0539">Nucleus</keyword>
<feature type="domain" description="BHLH" evidence="7">
    <location>
        <begin position="258"/>
        <end position="308"/>
    </location>
</feature>
<dbReference type="Gene3D" id="4.10.280.10">
    <property type="entry name" value="Helix-loop-helix DNA-binding domain"/>
    <property type="match status" value="1"/>
</dbReference>
<feature type="compositionally biased region" description="Basic and acidic residues" evidence="6">
    <location>
        <begin position="50"/>
        <end position="67"/>
    </location>
</feature>
<reference evidence="8" key="1">
    <citation type="submission" date="2019-08" db="EMBL/GenBank/DDBJ databases">
        <title>Reference gene set and small RNA set construction with multiple tissues from Davidia involucrata Baill.</title>
        <authorList>
            <person name="Yang H."/>
            <person name="Zhou C."/>
            <person name="Li G."/>
            <person name="Wang J."/>
            <person name="Gao P."/>
            <person name="Wang M."/>
            <person name="Wang R."/>
            <person name="Zhao Y."/>
        </authorList>
    </citation>
    <scope>NUCLEOTIDE SEQUENCE</scope>
    <source>
        <tissue evidence="8">Mixed with DoveR01_LX</tissue>
    </source>
</reference>
<dbReference type="AlphaFoldDB" id="A0A5B6Z1E6"/>
<feature type="region of interest" description="Disordered" evidence="6">
    <location>
        <begin position="153"/>
        <end position="272"/>
    </location>
</feature>
<dbReference type="GO" id="GO:0003700">
    <property type="term" value="F:DNA-binding transcription factor activity"/>
    <property type="evidence" value="ECO:0007669"/>
    <property type="project" value="InterPro"/>
</dbReference>
<dbReference type="Pfam" id="PF00010">
    <property type="entry name" value="HLH"/>
    <property type="match status" value="1"/>
</dbReference>
<dbReference type="CDD" id="cd11453">
    <property type="entry name" value="bHLH_AtBIM_like"/>
    <property type="match status" value="1"/>
</dbReference>
<dbReference type="FunFam" id="4.10.280.10:FF:000093">
    <property type="entry name" value="BHLH domain class transcription factor"/>
    <property type="match status" value="1"/>
</dbReference>
<evidence type="ECO:0000256" key="1">
    <source>
        <dbReference type="ARBA" id="ARBA00004123"/>
    </source>
</evidence>
<dbReference type="PROSITE" id="PS50888">
    <property type="entry name" value="BHLH"/>
    <property type="match status" value="1"/>
</dbReference>
<feature type="compositionally biased region" description="Basic and acidic residues" evidence="6">
    <location>
        <begin position="547"/>
        <end position="556"/>
    </location>
</feature>
<evidence type="ECO:0000256" key="3">
    <source>
        <dbReference type="ARBA" id="ARBA00023125"/>
    </source>
</evidence>